<protein>
    <submittedName>
        <fullName evidence="2">Uncharacterized protein</fullName>
    </submittedName>
</protein>
<evidence type="ECO:0000313" key="3">
    <source>
        <dbReference type="Proteomes" id="UP000886998"/>
    </source>
</evidence>
<name>A0A8X7BZM0_9ARAC</name>
<dbReference type="AlphaFoldDB" id="A0A8X7BZM0"/>
<accession>A0A8X7BZM0</accession>
<gene>
    <name evidence="2" type="ORF">TNIN_52051</name>
</gene>
<evidence type="ECO:0000313" key="2">
    <source>
        <dbReference type="EMBL" id="GFY51106.1"/>
    </source>
</evidence>
<feature type="region of interest" description="Disordered" evidence="1">
    <location>
        <begin position="1"/>
        <end position="20"/>
    </location>
</feature>
<reference evidence="2" key="1">
    <citation type="submission" date="2020-08" db="EMBL/GenBank/DDBJ databases">
        <title>Multicomponent nature underlies the extraordinary mechanical properties of spider dragline silk.</title>
        <authorList>
            <person name="Kono N."/>
            <person name="Nakamura H."/>
            <person name="Mori M."/>
            <person name="Yoshida Y."/>
            <person name="Ohtoshi R."/>
            <person name="Malay A.D."/>
            <person name="Moran D.A.P."/>
            <person name="Tomita M."/>
            <person name="Numata K."/>
            <person name="Arakawa K."/>
        </authorList>
    </citation>
    <scope>NUCLEOTIDE SEQUENCE</scope>
</reference>
<proteinExistence type="predicted"/>
<feature type="compositionally biased region" description="Polar residues" evidence="1">
    <location>
        <begin position="1"/>
        <end position="11"/>
    </location>
</feature>
<evidence type="ECO:0000256" key="1">
    <source>
        <dbReference type="SAM" id="MobiDB-lite"/>
    </source>
</evidence>
<organism evidence="2 3">
    <name type="scientific">Trichonephila inaurata madagascariensis</name>
    <dbReference type="NCBI Taxonomy" id="2747483"/>
    <lineage>
        <taxon>Eukaryota</taxon>
        <taxon>Metazoa</taxon>
        <taxon>Ecdysozoa</taxon>
        <taxon>Arthropoda</taxon>
        <taxon>Chelicerata</taxon>
        <taxon>Arachnida</taxon>
        <taxon>Araneae</taxon>
        <taxon>Araneomorphae</taxon>
        <taxon>Entelegynae</taxon>
        <taxon>Araneoidea</taxon>
        <taxon>Nephilidae</taxon>
        <taxon>Trichonephila</taxon>
        <taxon>Trichonephila inaurata</taxon>
    </lineage>
</organism>
<comment type="caution">
    <text evidence="2">The sequence shown here is derived from an EMBL/GenBank/DDBJ whole genome shotgun (WGS) entry which is preliminary data.</text>
</comment>
<dbReference type="Proteomes" id="UP000886998">
    <property type="component" value="Unassembled WGS sequence"/>
</dbReference>
<sequence>MNYSNANNENDINVKDDKGLDQVPVSPEAYLKRLFNPAMVVEDTIPKQTREQWEYLMQLIDRFQGIFSHNKYDVCCINLSPHCDAHLGSSV</sequence>
<keyword evidence="3" id="KW-1185">Reference proteome</keyword>
<dbReference type="EMBL" id="BMAV01007898">
    <property type="protein sequence ID" value="GFY51106.1"/>
    <property type="molecule type" value="Genomic_DNA"/>
</dbReference>